<protein>
    <submittedName>
        <fullName evidence="1">Uncharacterized protein</fullName>
    </submittedName>
</protein>
<organism evidence="1">
    <name type="scientific">marine sediment metagenome</name>
    <dbReference type="NCBI Taxonomy" id="412755"/>
    <lineage>
        <taxon>unclassified sequences</taxon>
        <taxon>metagenomes</taxon>
        <taxon>ecological metagenomes</taxon>
    </lineage>
</organism>
<dbReference type="AlphaFoldDB" id="A0A0F9TWL8"/>
<dbReference type="EMBL" id="LAZR01001369">
    <property type="protein sequence ID" value="KKN45763.1"/>
    <property type="molecule type" value="Genomic_DNA"/>
</dbReference>
<gene>
    <name evidence="1" type="ORF">LCGC14_0679860</name>
</gene>
<evidence type="ECO:0000313" key="1">
    <source>
        <dbReference type="EMBL" id="KKN45763.1"/>
    </source>
</evidence>
<sequence length="101" mass="11205">MSHKPITDAVVREHHKEVKEAIMSSPNGTVGVTIKAMFLHDLFVERKAMLEIIDELSISRGPSGMGCDICIIQIDEDGNAAHEEDCIKGKARRFTQAVEEK</sequence>
<reference evidence="1" key="1">
    <citation type="journal article" date="2015" name="Nature">
        <title>Complex archaea that bridge the gap between prokaryotes and eukaryotes.</title>
        <authorList>
            <person name="Spang A."/>
            <person name="Saw J.H."/>
            <person name="Jorgensen S.L."/>
            <person name="Zaremba-Niedzwiedzka K."/>
            <person name="Martijn J."/>
            <person name="Lind A.E."/>
            <person name="van Eijk R."/>
            <person name="Schleper C."/>
            <person name="Guy L."/>
            <person name="Ettema T.J."/>
        </authorList>
    </citation>
    <scope>NUCLEOTIDE SEQUENCE</scope>
</reference>
<proteinExistence type="predicted"/>
<accession>A0A0F9TWL8</accession>
<name>A0A0F9TWL8_9ZZZZ</name>
<comment type="caution">
    <text evidence="1">The sequence shown here is derived from an EMBL/GenBank/DDBJ whole genome shotgun (WGS) entry which is preliminary data.</text>
</comment>